<dbReference type="AlphaFoldDB" id="A0A1H3BF42"/>
<dbReference type="CDD" id="cd06261">
    <property type="entry name" value="TM_PBP2"/>
    <property type="match status" value="1"/>
</dbReference>
<keyword evidence="10" id="KW-1185">Reference proteome</keyword>
<evidence type="ECO:0000256" key="2">
    <source>
        <dbReference type="ARBA" id="ARBA00022448"/>
    </source>
</evidence>
<evidence type="ECO:0000256" key="1">
    <source>
        <dbReference type="ARBA" id="ARBA00004651"/>
    </source>
</evidence>
<feature type="transmembrane region" description="Helical" evidence="7">
    <location>
        <begin position="86"/>
        <end position="106"/>
    </location>
</feature>
<protein>
    <submittedName>
        <fullName evidence="9">NitT/TauT family transport system permease protein</fullName>
    </submittedName>
</protein>
<dbReference type="Proteomes" id="UP000199118">
    <property type="component" value="Unassembled WGS sequence"/>
</dbReference>
<evidence type="ECO:0000313" key="10">
    <source>
        <dbReference type="Proteomes" id="UP000199118"/>
    </source>
</evidence>
<dbReference type="Pfam" id="PF00528">
    <property type="entry name" value="BPD_transp_1"/>
    <property type="match status" value="1"/>
</dbReference>
<dbReference type="Gene3D" id="1.10.3720.10">
    <property type="entry name" value="MetI-like"/>
    <property type="match status" value="1"/>
</dbReference>
<dbReference type="STRING" id="356660.SAMN05444336_1055"/>
<keyword evidence="6 7" id="KW-0472">Membrane</keyword>
<dbReference type="GO" id="GO:0005886">
    <property type="term" value="C:plasma membrane"/>
    <property type="evidence" value="ECO:0007669"/>
    <property type="project" value="UniProtKB-SubCell"/>
</dbReference>
<evidence type="ECO:0000256" key="6">
    <source>
        <dbReference type="ARBA" id="ARBA00023136"/>
    </source>
</evidence>
<dbReference type="PROSITE" id="PS50928">
    <property type="entry name" value="ABC_TM1"/>
    <property type="match status" value="1"/>
</dbReference>
<feature type="transmembrane region" description="Helical" evidence="7">
    <location>
        <begin position="113"/>
        <end position="135"/>
    </location>
</feature>
<comment type="similarity">
    <text evidence="7">Belongs to the binding-protein-dependent transport system permease family.</text>
</comment>
<sequence>MRWINRRPGRLAAVALAALPFVLALIAYAVASDLRRAENPADKLLPAPARILETAVNLATVPDRRSGDILLWLDTAASLTRLAEGAAISAGLGLGFGLLIGLLPGVRAGAAPFVSVISLIPPLAILPILFIVFGLGELSKVALIVIGIAPVLIRDIAQRTAEIPEEMLVKAQTLGASTWTILTRVALPQVLPRLIGALRLALGPAWLFLIAAEAIASTEGLGYRIFLVRRYFAMDVIIPYVVWITLLAFLMDLGLRSLHRRAFPWSGPAT</sequence>
<evidence type="ECO:0000313" key="9">
    <source>
        <dbReference type="EMBL" id="SDX40516.1"/>
    </source>
</evidence>
<dbReference type="GO" id="GO:0055085">
    <property type="term" value="P:transmembrane transport"/>
    <property type="evidence" value="ECO:0007669"/>
    <property type="project" value="InterPro"/>
</dbReference>
<feature type="domain" description="ABC transmembrane type-1" evidence="8">
    <location>
        <begin position="79"/>
        <end position="259"/>
    </location>
</feature>
<accession>A0A1H3BF42</accession>
<dbReference type="PANTHER" id="PTHR30151:SF25">
    <property type="entry name" value="TAURINE TRANSPORT SYSTEM PERMEASE PROTEIN TAUC"/>
    <property type="match status" value="1"/>
</dbReference>
<evidence type="ECO:0000256" key="7">
    <source>
        <dbReference type="RuleBase" id="RU363032"/>
    </source>
</evidence>
<feature type="transmembrane region" description="Helical" evidence="7">
    <location>
        <begin position="194"/>
        <end position="216"/>
    </location>
</feature>
<dbReference type="GO" id="GO:0010438">
    <property type="term" value="P:cellular response to sulfur starvation"/>
    <property type="evidence" value="ECO:0007669"/>
    <property type="project" value="TreeGrafter"/>
</dbReference>
<keyword evidence="5 7" id="KW-1133">Transmembrane helix</keyword>
<feature type="transmembrane region" description="Helical" evidence="7">
    <location>
        <begin position="236"/>
        <end position="255"/>
    </location>
</feature>
<reference evidence="9 10" key="1">
    <citation type="submission" date="2016-10" db="EMBL/GenBank/DDBJ databases">
        <authorList>
            <person name="de Groot N.N."/>
        </authorList>
    </citation>
    <scope>NUCLEOTIDE SEQUENCE [LARGE SCALE GENOMIC DNA]</scope>
    <source>
        <strain evidence="9 10">DSM 17890</strain>
    </source>
</reference>
<keyword evidence="3" id="KW-1003">Cell membrane</keyword>
<dbReference type="InterPro" id="IPR035906">
    <property type="entry name" value="MetI-like_sf"/>
</dbReference>
<organism evidence="9 10">
    <name type="scientific">Albimonas donghaensis</name>
    <dbReference type="NCBI Taxonomy" id="356660"/>
    <lineage>
        <taxon>Bacteria</taxon>
        <taxon>Pseudomonadati</taxon>
        <taxon>Pseudomonadota</taxon>
        <taxon>Alphaproteobacteria</taxon>
        <taxon>Rhodobacterales</taxon>
        <taxon>Paracoccaceae</taxon>
        <taxon>Albimonas</taxon>
    </lineage>
</organism>
<proteinExistence type="inferred from homology"/>
<gene>
    <name evidence="9" type="ORF">SAMN05444336_1055</name>
</gene>
<evidence type="ECO:0000256" key="5">
    <source>
        <dbReference type="ARBA" id="ARBA00022989"/>
    </source>
</evidence>
<dbReference type="SUPFAM" id="SSF161098">
    <property type="entry name" value="MetI-like"/>
    <property type="match status" value="1"/>
</dbReference>
<dbReference type="RefSeq" id="WP_092682951.1">
    <property type="nucleotide sequence ID" value="NZ_FNMZ01000005.1"/>
</dbReference>
<dbReference type="InterPro" id="IPR000515">
    <property type="entry name" value="MetI-like"/>
</dbReference>
<evidence type="ECO:0000256" key="4">
    <source>
        <dbReference type="ARBA" id="ARBA00022692"/>
    </source>
</evidence>
<dbReference type="OrthoDB" id="258894at2"/>
<evidence type="ECO:0000256" key="3">
    <source>
        <dbReference type="ARBA" id="ARBA00022475"/>
    </source>
</evidence>
<name>A0A1H3BF42_9RHOB</name>
<evidence type="ECO:0000259" key="8">
    <source>
        <dbReference type="PROSITE" id="PS50928"/>
    </source>
</evidence>
<keyword evidence="2 7" id="KW-0813">Transport</keyword>
<dbReference type="EMBL" id="FNMZ01000005">
    <property type="protein sequence ID" value="SDX40516.1"/>
    <property type="molecule type" value="Genomic_DNA"/>
</dbReference>
<comment type="subcellular location">
    <subcellularLocation>
        <location evidence="1 7">Cell membrane</location>
        <topology evidence="1 7">Multi-pass membrane protein</topology>
    </subcellularLocation>
</comment>
<keyword evidence="4 7" id="KW-0812">Transmembrane</keyword>
<dbReference type="PANTHER" id="PTHR30151">
    <property type="entry name" value="ALKANE SULFONATE ABC TRANSPORTER-RELATED, MEMBRANE SUBUNIT"/>
    <property type="match status" value="1"/>
</dbReference>